<comment type="caution">
    <text evidence="1">The sequence shown here is derived from an EMBL/GenBank/DDBJ whole genome shotgun (WGS) entry which is preliminary data.</text>
</comment>
<proteinExistence type="predicted"/>
<evidence type="ECO:0000313" key="2">
    <source>
        <dbReference type="Proteomes" id="UP000655570"/>
    </source>
</evidence>
<organism evidence="1 2">
    <name type="scientific">Oerskovia merdavium</name>
    <dbReference type="NCBI Taxonomy" id="2762227"/>
    <lineage>
        <taxon>Bacteria</taxon>
        <taxon>Bacillati</taxon>
        <taxon>Actinomycetota</taxon>
        <taxon>Actinomycetes</taxon>
        <taxon>Micrococcales</taxon>
        <taxon>Cellulomonadaceae</taxon>
        <taxon>Oerskovia</taxon>
    </lineage>
</organism>
<dbReference type="RefSeq" id="WP_191805049.1">
    <property type="nucleotide sequence ID" value="NZ_JACSQF010000015.1"/>
</dbReference>
<protein>
    <submittedName>
        <fullName evidence="1">Uncharacterized protein</fullName>
    </submittedName>
</protein>
<sequence length="183" mass="19759">MSNHLGFGVPLSRRNMTALRSALEALQPGVDVVAHFRFSEHGQFTVAGPVRTDLTDTVLKVGWLDLTNGKKAEPVSELQALTTLVVEDDDLSDLATTDYDELRSLVSSLDAGDLVTADFDFEGCGRFTISGGVRRNERGTRWVLAGHHLTLGDSPAPRLRRLVIERKATVLATVGAADDLFGG</sequence>
<dbReference type="EMBL" id="JACSQF010000015">
    <property type="protein sequence ID" value="MBD7981961.1"/>
    <property type="molecule type" value="Genomic_DNA"/>
</dbReference>
<accession>A0ABR8U1P4</accession>
<evidence type="ECO:0000313" key="1">
    <source>
        <dbReference type="EMBL" id="MBD7981961.1"/>
    </source>
</evidence>
<keyword evidence="2" id="KW-1185">Reference proteome</keyword>
<gene>
    <name evidence="1" type="ORF">H9641_14720</name>
</gene>
<reference evidence="1 2" key="1">
    <citation type="submission" date="2020-08" db="EMBL/GenBank/DDBJ databases">
        <title>A Genomic Blueprint of the Chicken Gut Microbiome.</title>
        <authorList>
            <person name="Gilroy R."/>
            <person name="Ravi A."/>
            <person name="Getino M."/>
            <person name="Pursley I."/>
            <person name="Horton D.L."/>
            <person name="Alikhan N.-F."/>
            <person name="Baker D."/>
            <person name="Gharbi K."/>
            <person name="Hall N."/>
            <person name="Watson M."/>
            <person name="Adriaenssens E.M."/>
            <person name="Foster-Nyarko E."/>
            <person name="Jarju S."/>
            <person name="Secka A."/>
            <person name="Antonio M."/>
            <person name="Oren A."/>
            <person name="Chaudhuri R."/>
            <person name="La Ragione R.M."/>
            <person name="Hildebrand F."/>
            <person name="Pallen M.J."/>
        </authorList>
    </citation>
    <scope>NUCLEOTIDE SEQUENCE [LARGE SCALE GENOMIC DNA]</scope>
    <source>
        <strain evidence="1 2">Sa2CUA9</strain>
    </source>
</reference>
<name>A0ABR8U1P4_9CELL</name>
<dbReference type="Proteomes" id="UP000655570">
    <property type="component" value="Unassembled WGS sequence"/>
</dbReference>